<reference evidence="12" key="1">
    <citation type="journal article" date="2002" name="DNA Res.">
        <title>Complete genomic sequence of nitrogen-fixing symbiotic bacterium Bradyrhizobium japonicum USDA110.</title>
        <authorList>
            <person name="Kaneko T."/>
            <person name="Nakamura Y."/>
            <person name="Sato S."/>
            <person name="Minamisawa K."/>
            <person name="Uchiumi T."/>
            <person name="Sasamoto S."/>
            <person name="Watanabe A."/>
            <person name="Idesawa K."/>
            <person name="Iriguchi M."/>
            <person name="Kawashima K."/>
            <person name="Kohara M."/>
            <person name="Matsumoto M."/>
            <person name="Shimpo S."/>
            <person name="Tsuruoka H."/>
            <person name="Wada T."/>
            <person name="Yamada M."/>
            <person name="Tabata S."/>
        </authorList>
    </citation>
    <scope>NUCLEOTIDE SEQUENCE [LARGE SCALE GENOMIC DNA]</scope>
    <source>
        <strain evidence="12">JCM 10833 / BCRC 13528 / IAM 13628 / NBRC 14792 / USDA 110</strain>
    </source>
</reference>
<dbReference type="InterPro" id="IPR005845">
    <property type="entry name" value="A-D-PHexomutase_a/b/a-II"/>
</dbReference>
<dbReference type="FunCoup" id="Q89B93">
    <property type="interactions" value="336"/>
</dbReference>
<dbReference type="InterPro" id="IPR005846">
    <property type="entry name" value="A-D-PHexomutase_a/b/a-III"/>
</dbReference>
<dbReference type="Gene3D" id="3.40.120.10">
    <property type="entry name" value="Alpha-D-Glucose-1,6-Bisphosphate, subunit A, domain 3"/>
    <property type="match status" value="3"/>
</dbReference>
<evidence type="ECO:0000259" key="8">
    <source>
        <dbReference type="Pfam" id="PF02878"/>
    </source>
</evidence>
<keyword evidence="3" id="KW-0597">Phosphoprotein</keyword>
<dbReference type="EnsemblBacteria" id="BAC53537">
    <property type="protein sequence ID" value="BAC53537"/>
    <property type="gene ID" value="BAC53537"/>
</dbReference>
<dbReference type="Pfam" id="PF02879">
    <property type="entry name" value="PGM_PMM_II"/>
    <property type="match status" value="1"/>
</dbReference>
<dbReference type="GO" id="GO:0005975">
    <property type="term" value="P:carbohydrate metabolic process"/>
    <property type="evidence" value="ECO:0007669"/>
    <property type="project" value="InterPro"/>
</dbReference>
<dbReference type="SUPFAM" id="SSF55957">
    <property type="entry name" value="Phosphoglucomutase, C-terminal domain"/>
    <property type="match status" value="1"/>
</dbReference>
<comment type="cofactor">
    <cofactor evidence="1">
        <name>Mg(2+)</name>
        <dbReference type="ChEBI" id="CHEBI:18420"/>
    </cofactor>
</comment>
<dbReference type="KEGG" id="bja:blr8272"/>
<dbReference type="InterPro" id="IPR005843">
    <property type="entry name" value="A-D-PHexomutase_C"/>
</dbReference>
<dbReference type="GO" id="GO:0046872">
    <property type="term" value="F:metal ion binding"/>
    <property type="evidence" value="ECO:0007669"/>
    <property type="project" value="UniProtKB-KW"/>
</dbReference>
<protein>
    <submittedName>
        <fullName evidence="11">Blr8272 protein</fullName>
    </submittedName>
</protein>
<dbReference type="SUPFAM" id="SSF53738">
    <property type="entry name" value="Phosphoglucomutase, first 3 domains"/>
    <property type="match status" value="3"/>
</dbReference>
<evidence type="ECO:0000259" key="10">
    <source>
        <dbReference type="Pfam" id="PF02880"/>
    </source>
</evidence>
<dbReference type="PATRIC" id="fig|224911.5.peg.8484"/>
<keyword evidence="12" id="KW-1185">Reference proteome</keyword>
<evidence type="ECO:0000256" key="3">
    <source>
        <dbReference type="ARBA" id="ARBA00022553"/>
    </source>
</evidence>
<feature type="domain" description="Alpha-D-phosphohexomutase alpha/beta/alpha" evidence="10">
    <location>
        <begin position="303"/>
        <end position="415"/>
    </location>
</feature>
<evidence type="ECO:0000259" key="7">
    <source>
        <dbReference type="Pfam" id="PF00408"/>
    </source>
</evidence>
<dbReference type="PANTHER" id="PTHR43771:SF2">
    <property type="entry name" value="PHOSPHOMANNOMUTASE_PHOSPHOGLUCOMUTASE"/>
    <property type="match status" value="1"/>
</dbReference>
<keyword evidence="5" id="KW-0460">Magnesium</keyword>
<dbReference type="PhylomeDB" id="Q89B93"/>
<evidence type="ECO:0000259" key="9">
    <source>
        <dbReference type="Pfam" id="PF02879"/>
    </source>
</evidence>
<dbReference type="EMBL" id="BA000040">
    <property type="protein sequence ID" value="BAC53537.1"/>
    <property type="molecule type" value="Genomic_DNA"/>
</dbReference>
<dbReference type="eggNOG" id="COG1109">
    <property type="taxonomic scope" value="Bacteria"/>
</dbReference>
<accession>Q89B93</accession>
<sequence length="542" mass="59552">MMPAIPRPGHSLWRRSIPRISEIVSMFPKPKSVLLPNTYAFESEPMVKATGFREYDARWLFQKEINLMGIQALGMGLGALIAELGVKQEIVTGHDFRGYSASIKYALISGLMAAGCKVHDIGLAVTPMAYFAQFDLDVPCCAMVTASHNDNGWTGVKMGANRPLTFVPDEMTRLKEIVLNAEFKNKAGGSYQFHENYPARYIADLTSRPKLTRKLKVVAARGNGTAGAFAPQVLEAIGCEVIPLDTELDHTFPKYNPNPEDMEMLHAIRDAVLHHKADVGLGFDGDGDRCGVVDNTGEEIFADKVGVMLARDMSAIHKDAQFIVDVKSTGLFVTDPVLQKQGAKVAYWKTGHSYMKRRTHETGALAGFEKSGHFFFNKPYGRGYDDSLVSALAICDMLDRAPGKSMADLKNALPKTWSSPTMSPHCADETKYGVIDQVVKHFEGLQAKRARIGGQAIRDLVTVNGGRVTVEDGSWGLVRASSNKPELVVVVESPVSEQRMHDMFEMVNSVLRTHAAVGEYNQRIQGGLAGPIRQARTDTEFD</sequence>
<dbReference type="InterPro" id="IPR005841">
    <property type="entry name" value="Alpha-D-phosphohexomutase_SF"/>
</dbReference>
<dbReference type="PANTHER" id="PTHR43771">
    <property type="entry name" value="PHOSPHOMANNOMUTASE"/>
    <property type="match status" value="1"/>
</dbReference>
<evidence type="ECO:0000313" key="12">
    <source>
        <dbReference type="Proteomes" id="UP000002526"/>
    </source>
</evidence>
<dbReference type="OrthoDB" id="9803322at2"/>
<dbReference type="InterPro" id="IPR036900">
    <property type="entry name" value="A-D-PHexomutase_C_sf"/>
</dbReference>
<evidence type="ECO:0000313" key="11">
    <source>
        <dbReference type="EMBL" id="BAC53537.1"/>
    </source>
</evidence>
<dbReference type="InterPro" id="IPR005844">
    <property type="entry name" value="A-D-PHexomutase_a/b/a-I"/>
</dbReference>
<evidence type="ECO:0000256" key="6">
    <source>
        <dbReference type="ARBA" id="ARBA00023235"/>
    </source>
</evidence>
<dbReference type="Pfam" id="PF02880">
    <property type="entry name" value="PGM_PMM_III"/>
    <property type="match status" value="1"/>
</dbReference>
<dbReference type="GO" id="GO:0004615">
    <property type="term" value="F:phosphomannomutase activity"/>
    <property type="evidence" value="ECO:0000318"/>
    <property type="project" value="GO_Central"/>
</dbReference>
<dbReference type="Proteomes" id="UP000002526">
    <property type="component" value="Chromosome"/>
</dbReference>
<dbReference type="InParanoid" id="Q89B93"/>
<dbReference type="AlphaFoldDB" id="Q89B93"/>
<dbReference type="Gene3D" id="3.30.310.50">
    <property type="entry name" value="Alpha-D-phosphohexomutase, C-terminal domain"/>
    <property type="match status" value="1"/>
</dbReference>
<evidence type="ECO:0000256" key="2">
    <source>
        <dbReference type="ARBA" id="ARBA00010231"/>
    </source>
</evidence>
<dbReference type="InterPro" id="IPR016055">
    <property type="entry name" value="A-D-PHexomutase_a/b/a-I/II/III"/>
</dbReference>
<dbReference type="STRING" id="224911.AAV28_39085"/>
<dbReference type="Pfam" id="PF02878">
    <property type="entry name" value="PGM_PMM_I"/>
    <property type="match status" value="1"/>
</dbReference>
<name>Q89B93_BRADU</name>
<evidence type="ECO:0000256" key="4">
    <source>
        <dbReference type="ARBA" id="ARBA00022723"/>
    </source>
</evidence>
<keyword evidence="6" id="KW-0413">Isomerase</keyword>
<evidence type="ECO:0000256" key="5">
    <source>
        <dbReference type="ARBA" id="ARBA00022842"/>
    </source>
</evidence>
<dbReference type="Pfam" id="PF00408">
    <property type="entry name" value="PGM_PMM_IV"/>
    <property type="match status" value="1"/>
</dbReference>
<evidence type="ECO:0000256" key="1">
    <source>
        <dbReference type="ARBA" id="ARBA00001946"/>
    </source>
</evidence>
<feature type="domain" description="Alpha-D-phosphohexomutase alpha/beta/alpha" evidence="9">
    <location>
        <begin position="201"/>
        <end position="297"/>
    </location>
</feature>
<dbReference type="PRINTS" id="PR00509">
    <property type="entry name" value="PGMPMM"/>
</dbReference>
<organism evidence="11 12">
    <name type="scientific">Bradyrhizobium diazoefficiens (strain JCM 10833 / BCRC 13528 / IAM 13628 / NBRC 14792 / USDA 110)</name>
    <dbReference type="NCBI Taxonomy" id="224911"/>
    <lineage>
        <taxon>Bacteria</taxon>
        <taxon>Pseudomonadati</taxon>
        <taxon>Pseudomonadota</taxon>
        <taxon>Alphaproteobacteria</taxon>
        <taxon>Hyphomicrobiales</taxon>
        <taxon>Nitrobacteraceae</taxon>
        <taxon>Bradyrhizobium</taxon>
    </lineage>
</organism>
<dbReference type="HOGENOM" id="CLU_016950_9_1_5"/>
<feature type="domain" description="Alpha-D-phosphohexomutase alpha/beta/alpha" evidence="8">
    <location>
        <begin position="51"/>
        <end position="183"/>
    </location>
</feature>
<feature type="domain" description="Alpha-D-phosphohexomutase C-terminal" evidence="7">
    <location>
        <begin position="455"/>
        <end position="507"/>
    </location>
</feature>
<gene>
    <name evidence="11" type="ordered locus">blr8272</name>
</gene>
<comment type="similarity">
    <text evidence="2">Belongs to the phosphohexose mutase family.</text>
</comment>
<keyword evidence="4" id="KW-0479">Metal-binding</keyword>
<dbReference type="CDD" id="cd03089">
    <property type="entry name" value="PMM_PGM"/>
    <property type="match status" value="1"/>
</dbReference>
<proteinExistence type="inferred from homology"/>